<dbReference type="Pfam" id="PF06821">
    <property type="entry name" value="Ser_hydrolase"/>
    <property type="match status" value="1"/>
</dbReference>
<dbReference type="InterPro" id="IPR029058">
    <property type="entry name" value="AB_hydrolase_fold"/>
</dbReference>
<sequence length="185" mass="20533">MPRVVVIHGYTATPSANWFPWLQQQLAQQDVECLVPAMPDSHRPTAPAWDAALDAVLAAPSPDTVLVGHSLGCITALRYLERQPASVHIGGLVLVSGFSQPVPTLPELDPFMEPAYHPQRIRRQVPQRRVIAASDDDIVPFSYSQHLAWELAAPLHRVERGGHFIDRDGFTRFPLLLETLQPLLS</sequence>
<accession>A0A5J6WV80</accession>
<evidence type="ECO:0000313" key="2">
    <source>
        <dbReference type="Proteomes" id="UP000594034"/>
    </source>
</evidence>
<reference evidence="1 2" key="1">
    <citation type="submission" date="2019-05" db="EMBL/GenBank/DDBJ databases">
        <title>OXA-830, a novel chromosomally encoded expanded-spectrum class D beta-lactamase in Aeromonas simiae.</title>
        <authorList>
            <person name="Zhou W."/>
            <person name="Chen Q."/>
        </authorList>
    </citation>
    <scope>NUCLEOTIDE SEQUENCE [LARGE SCALE GENOMIC DNA]</scope>
    <source>
        <strain evidence="1 2">A6</strain>
    </source>
</reference>
<dbReference type="RefSeq" id="WP_193003328.1">
    <property type="nucleotide sequence ID" value="NZ_CP040449.1"/>
</dbReference>
<dbReference type="SUPFAM" id="SSF53474">
    <property type="entry name" value="alpha/beta-Hydrolases"/>
    <property type="match status" value="1"/>
</dbReference>
<gene>
    <name evidence="1" type="ORF">FE240_03040</name>
</gene>
<dbReference type="GO" id="GO:0016787">
    <property type="term" value="F:hydrolase activity"/>
    <property type="evidence" value="ECO:0007669"/>
    <property type="project" value="UniProtKB-KW"/>
</dbReference>
<evidence type="ECO:0000313" key="1">
    <source>
        <dbReference type="EMBL" id="QFI53768.1"/>
    </source>
</evidence>
<dbReference type="PANTHER" id="PTHR15394:SF3">
    <property type="entry name" value="SERINE HYDROLASE RBBP9"/>
    <property type="match status" value="1"/>
</dbReference>
<dbReference type="PANTHER" id="PTHR15394">
    <property type="entry name" value="SERINE HYDROLASE RBBP9"/>
    <property type="match status" value="1"/>
</dbReference>
<dbReference type="Gene3D" id="3.40.50.1820">
    <property type="entry name" value="alpha/beta hydrolase"/>
    <property type="match status" value="1"/>
</dbReference>
<dbReference type="Proteomes" id="UP000594034">
    <property type="component" value="Chromosome"/>
</dbReference>
<name>A0A5J6WV80_9GAMM</name>
<dbReference type="KEGG" id="asim:FE240_03040"/>
<dbReference type="AlphaFoldDB" id="A0A5J6WV80"/>
<organism evidence="1 2">
    <name type="scientific">Aeromonas simiae</name>
    <dbReference type="NCBI Taxonomy" id="218936"/>
    <lineage>
        <taxon>Bacteria</taxon>
        <taxon>Pseudomonadati</taxon>
        <taxon>Pseudomonadota</taxon>
        <taxon>Gammaproteobacteria</taxon>
        <taxon>Aeromonadales</taxon>
        <taxon>Aeromonadaceae</taxon>
        <taxon>Aeromonas</taxon>
    </lineage>
</organism>
<dbReference type="EMBL" id="CP040449">
    <property type="protein sequence ID" value="QFI53768.1"/>
    <property type="molecule type" value="Genomic_DNA"/>
</dbReference>
<keyword evidence="1" id="KW-0378">Hydrolase</keyword>
<keyword evidence="2" id="KW-1185">Reference proteome</keyword>
<proteinExistence type="predicted"/>
<protein>
    <submittedName>
        <fullName evidence="1">Serine hydrolase family protein</fullName>
    </submittedName>
</protein>
<dbReference type="InterPro" id="IPR010662">
    <property type="entry name" value="RBBP9/YdeN"/>
</dbReference>